<sequence>MRFSHVAAFRAVMLSGSMTMAAHELNTSQPNVSRLITQLEKDTGLKLFSRMAGRLQATPEAHAFYRDVERAYVGLADLEQSAQTIRKLGTGHLRVGAVPSMGLTVLPGIMRDFAAVHPAVRISVHFGDSVTVAQWTASRFCDIGITSYISDAIGVEADLALKMDGVCIVPPKHRLARRRTPLQPKDLAGEPFISLSHGDRRHIDSVFTRGGEDKRDLAHECQYAAVICSMVGNGMGLSIVNPIVADFYKHTGISVHEFEPSIQFMSYILTPLRYAKSELTSEFSAMIKNHISDALGLI</sequence>
<comment type="similarity">
    <text evidence="1">Belongs to the LysR transcriptional regulatory family.</text>
</comment>
<evidence type="ECO:0000313" key="8">
    <source>
        <dbReference type="Proteomes" id="UP000000270"/>
    </source>
</evidence>
<keyword evidence="4" id="KW-0804">Transcription</keyword>
<dbReference type="PRINTS" id="PR00039">
    <property type="entry name" value="HTHLYSR"/>
</dbReference>
<dbReference type="Pfam" id="PF03466">
    <property type="entry name" value="LysR_substrate"/>
    <property type="match status" value="1"/>
</dbReference>
<dbReference type="Proteomes" id="UP000000270">
    <property type="component" value="Chromosome"/>
</dbReference>
<dbReference type="PANTHER" id="PTHR30427">
    <property type="entry name" value="TRANSCRIPTIONAL ACTIVATOR PROTEIN LYSR"/>
    <property type="match status" value="1"/>
</dbReference>
<protein>
    <submittedName>
        <fullName evidence="7">Transcriptional regulator</fullName>
    </submittedName>
</protein>
<dbReference type="STRING" id="438753.AZC_3869"/>
<reference evidence="8" key="2">
    <citation type="submission" date="2007-04" db="EMBL/GenBank/DDBJ databases">
        <title>Complete genome sequence of the nitrogen-fixing bacterium Azorhizobium caulinodans ORS571.</title>
        <authorList>
            <person name="Lee K.B."/>
            <person name="Backer P.D."/>
            <person name="Aono T."/>
            <person name="Liu C.T."/>
            <person name="Suzuki S."/>
            <person name="Suzuki T."/>
            <person name="Kaneko T."/>
            <person name="Yamada M."/>
            <person name="Tabata S."/>
            <person name="Kupfer D.M."/>
            <person name="Najar F.Z."/>
            <person name="Wiley G.B."/>
            <person name="Roe B."/>
            <person name="Binnewies T."/>
            <person name="Ussery D."/>
            <person name="Vereecke D."/>
            <person name="Gevers D."/>
            <person name="Holsters M."/>
            <person name="Oyaizu H."/>
        </authorList>
    </citation>
    <scope>NUCLEOTIDE SEQUENCE [LARGE SCALE GENOMIC DNA]</scope>
    <source>
        <strain evidence="8">ATCC 43989 / DSM 5975 / JCM 20966 / LMG 6465 / NBRC 14845 / NCIMB 13405 / ORS 571</strain>
    </source>
</reference>
<evidence type="ECO:0000256" key="2">
    <source>
        <dbReference type="ARBA" id="ARBA00023015"/>
    </source>
</evidence>
<reference evidence="7 8" key="1">
    <citation type="journal article" date="2007" name="Appl. Environ. Microbiol.">
        <title>Rhizobial factors required for stem nodule maturation and maintenance in Sesbania rostrata-Azorhizobium caulinodans ORS571 symbiosis.</title>
        <authorList>
            <person name="Suzuki S."/>
            <person name="Aono T."/>
            <person name="Lee KB."/>
            <person name="Suzuki T."/>
            <person name="Liu CT."/>
            <person name="Miwa H."/>
            <person name="Wakao S."/>
            <person name="Iki T."/>
            <person name="Oyaizu H."/>
        </authorList>
    </citation>
    <scope>NUCLEOTIDE SEQUENCE [LARGE SCALE GENOMIC DNA]</scope>
    <source>
        <strain evidence="8">ATCC 43989 / DSM 5975 / JCM 20966 / LMG 6465 / NBRC 14845 / NCIMB 13405 / ORS 571</strain>
    </source>
</reference>
<feature type="signal peptide" evidence="5">
    <location>
        <begin position="1"/>
        <end position="21"/>
    </location>
</feature>
<dbReference type="Gene3D" id="3.40.190.10">
    <property type="entry name" value="Periplasmic binding protein-like II"/>
    <property type="match status" value="2"/>
</dbReference>
<dbReference type="InterPro" id="IPR005119">
    <property type="entry name" value="LysR_subst-bd"/>
</dbReference>
<accession>A8IK73</accession>
<evidence type="ECO:0000313" key="7">
    <source>
        <dbReference type="EMBL" id="BAF89867.1"/>
    </source>
</evidence>
<reference evidence="7 8" key="3">
    <citation type="journal article" date="2008" name="BMC Genomics">
        <title>The genome of the versatile nitrogen fixer Azorhizobium caulinodans ORS571.</title>
        <authorList>
            <person name="Lee KB."/>
            <person name="Backer P.D."/>
            <person name="Aono T."/>
            <person name="Liu CT."/>
            <person name="Suzuki S."/>
            <person name="Suzuki T."/>
            <person name="Kaneko T."/>
            <person name="Yamada M."/>
            <person name="Tabata S."/>
            <person name="Kupfer D.M."/>
            <person name="Najar F.Z."/>
            <person name="Wiley G.B."/>
            <person name="Roe B."/>
            <person name="Binnewies T.T."/>
            <person name="Ussery D.W."/>
            <person name="D'Haeze W."/>
            <person name="Herder J.D."/>
            <person name="Gevers D."/>
            <person name="Vereecke D."/>
            <person name="Holsters M."/>
            <person name="Oyaizu H."/>
        </authorList>
    </citation>
    <scope>NUCLEOTIDE SEQUENCE [LARGE SCALE GENOMIC DNA]</scope>
    <source>
        <strain evidence="8">ATCC 43989 / DSM 5975 / JCM 20966 / LMG 6465 / NBRC 14845 / NCIMB 13405 / ORS 571</strain>
    </source>
</reference>
<evidence type="ECO:0000256" key="3">
    <source>
        <dbReference type="ARBA" id="ARBA00023125"/>
    </source>
</evidence>
<dbReference type="GO" id="GO:0009089">
    <property type="term" value="P:lysine biosynthetic process via diaminopimelate"/>
    <property type="evidence" value="ECO:0007669"/>
    <property type="project" value="TreeGrafter"/>
</dbReference>
<keyword evidence="3" id="KW-0238">DNA-binding</keyword>
<keyword evidence="5" id="KW-0732">Signal</keyword>
<keyword evidence="8" id="KW-1185">Reference proteome</keyword>
<reference evidence="7 8" key="6">
    <citation type="journal article" date="2011" name="Appl. Environ. Microbiol.">
        <title>Involvement of the azorhizobial chromosome partition gene (parA) in the onset of bacteroid differentiation during Sesbania rostrata stem nodule development.</title>
        <authorList>
            <person name="Liu CT."/>
            <person name="Lee KB."/>
            <person name="Wang YS."/>
            <person name="Peng MH."/>
            <person name="Lee KT."/>
            <person name="Suzuki S."/>
            <person name="Suzuki T."/>
            <person name="Oyaizu H."/>
        </authorList>
    </citation>
    <scope>NUCLEOTIDE SEQUENCE [LARGE SCALE GENOMIC DNA]</scope>
    <source>
        <strain evidence="8">ATCC 43989 / DSM 5975 / JCM 20966 / LMG 6465 / NBRC 14845 / NCIMB 13405 / ORS 571</strain>
    </source>
</reference>
<dbReference type="RefSeq" id="WP_012172389.1">
    <property type="nucleotide sequence ID" value="NC_009937.1"/>
</dbReference>
<evidence type="ECO:0000259" key="6">
    <source>
        <dbReference type="PROSITE" id="PS50931"/>
    </source>
</evidence>
<keyword evidence="2" id="KW-0805">Transcription regulation</keyword>
<dbReference type="KEGG" id="azc:AZC_3869"/>
<dbReference type="Pfam" id="PF00126">
    <property type="entry name" value="HTH_1"/>
    <property type="match status" value="1"/>
</dbReference>
<reference evidence="7 8" key="5">
    <citation type="journal article" date="2010" name="Appl. Environ. Microbiol.">
        <title>phrR-like gene praR of Azorhizobium caulinodans ORS571 is essential for symbiosis with Sesbania rostrata and is involved in expression of reb genes.</title>
        <authorList>
            <person name="Akiba N."/>
            <person name="Aono T."/>
            <person name="Toyazaki H."/>
            <person name="Sato S."/>
            <person name="Oyaizu H."/>
        </authorList>
    </citation>
    <scope>NUCLEOTIDE SEQUENCE [LARGE SCALE GENOMIC DNA]</scope>
    <source>
        <strain evidence="8">ATCC 43989 / DSM 5975 / JCM 20966 / LMG 6465 / NBRC 14845 / NCIMB 13405 / ORS 571</strain>
    </source>
</reference>
<dbReference type="Gene3D" id="1.10.10.10">
    <property type="entry name" value="Winged helix-like DNA-binding domain superfamily/Winged helix DNA-binding domain"/>
    <property type="match status" value="1"/>
</dbReference>
<dbReference type="GO" id="GO:0010628">
    <property type="term" value="P:positive regulation of gene expression"/>
    <property type="evidence" value="ECO:0007669"/>
    <property type="project" value="TreeGrafter"/>
</dbReference>
<name>A8IK73_AZOC5</name>
<dbReference type="SUPFAM" id="SSF46785">
    <property type="entry name" value="Winged helix' DNA-binding domain"/>
    <property type="match status" value="1"/>
</dbReference>
<dbReference type="InterPro" id="IPR000847">
    <property type="entry name" value="LysR_HTH_N"/>
</dbReference>
<dbReference type="GO" id="GO:0003700">
    <property type="term" value="F:DNA-binding transcription factor activity"/>
    <property type="evidence" value="ECO:0007669"/>
    <property type="project" value="InterPro"/>
</dbReference>
<dbReference type="PANTHER" id="PTHR30427:SF1">
    <property type="entry name" value="TRANSCRIPTIONAL ACTIVATOR PROTEIN LYSR"/>
    <property type="match status" value="1"/>
</dbReference>
<organism evidence="7 8">
    <name type="scientific">Azorhizobium caulinodans (strain ATCC 43989 / DSM 5975 / JCM 20966 / LMG 6465 / NBRC 14845 / NCIMB 13405 / ORS 571)</name>
    <dbReference type="NCBI Taxonomy" id="438753"/>
    <lineage>
        <taxon>Bacteria</taxon>
        <taxon>Pseudomonadati</taxon>
        <taxon>Pseudomonadota</taxon>
        <taxon>Alphaproteobacteria</taxon>
        <taxon>Hyphomicrobiales</taxon>
        <taxon>Xanthobacteraceae</taxon>
        <taxon>Azorhizobium</taxon>
    </lineage>
</organism>
<dbReference type="AlphaFoldDB" id="A8IK73"/>
<dbReference type="InterPro" id="IPR036390">
    <property type="entry name" value="WH_DNA-bd_sf"/>
</dbReference>
<dbReference type="EMBL" id="AP009384">
    <property type="protein sequence ID" value="BAF89867.1"/>
    <property type="molecule type" value="Genomic_DNA"/>
</dbReference>
<dbReference type="HOGENOM" id="CLU_039613_6_3_5"/>
<dbReference type="InterPro" id="IPR036388">
    <property type="entry name" value="WH-like_DNA-bd_sf"/>
</dbReference>
<dbReference type="PROSITE" id="PS50931">
    <property type="entry name" value="HTH_LYSR"/>
    <property type="match status" value="1"/>
</dbReference>
<evidence type="ECO:0000256" key="4">
    <source>
        <dbReference type="ARBA" id="ARBA00023163"/>
    </source>
</evidence>
<dbReference type="eggNOG" id="COG0583">
    <property type="taxonomic scope" value="Bacteria"/>
</dbReference>
<proteinExistence type="inferred from homology"/>
<evidence type="ECO:0000256" key="1">
    <source>
        <dbReference type="ARBA" id="ARBA00009437"/>
    </source>
</evidence>
<dbReference type="SUPFAM" id="SSF53850">
    <property type="entry name" value="Periplasmic binding protein-like II"/>
    <property type="match status" value="1"/>
</dbReference>
<evidence type="ECO:0000256" key="5">
    <source>
        <dbReference type="SAM" id="SignalP"/>
    </source>
</evidence>
<reference evidence="7 8" key="4">
    <citation type="journal article" date="2009" name="Appl. Environ. Microbiol.">
        <title>Comparative genome-wide transcriptional profiling of Azorhizobium caulinodans ORS571 grown under free-living and symbiotic conditions.</title>
        <authorList>
            <person name="Tsukada S."/>
            <person name="Aono T."/>
            <person name="Akiba N."/>
            <person name="Lee KB."/>
            <person name="Liu CT."/>
            <person name="Toyazaki H."/>
            <person name="Oyaizu H."/>
        </authorList>
    </citation>
    <scope>NUCLEOTIDE SEQUENCE [LARGE SCALE GENOMIC DNA]</scope>
    <source>
        <strain evidence="8">ATCC 43989 / DSM 5975 / JCM 20966 / LMG 6465 / NBRC 14845 / NCIMB 13405 / ORS 571</strain>
    </source>
</reference>
<feature type="domain" description="HTH lysR-type" evidence="6">
    <location>
        <begin position="1"/>
        <end position="58"/>
    </location>
</feature>
<feature type="chain" id="PRO_5002721729" evidence="5">
    <location>
        <begin position="22"/>
        <end position="298"/>
    </location>
</feature>
<gene>
    <name evidence="7" type="ordered locus">AZC_3869</name>
</gene>
<dbReference type="GO" id="GO:0043565">
    <property type="term" value="F:sequence-specific DNA binding"/>
    <property type="evidence" value="ECO:0007669"/>
    <property type="project" value="TreeGrafter"/>
</dbReference>